<feature type="binding site" evidence="6">
    <location>
        <begin position="228"/>
        <end position="231"/>
    </location>
    <ligand>
        <name>substrate</name>
    </ligand>
</feature>
<protein>
    <recommendedName>
        <fullName evidence="3">amidase</fullName>
        <ecNumber evidence="3">3.5.1.4</ecNumber>
    </recommendedName>
</protein>
<dbReference type="InterPro" id="IPR020556">
    <property type="entry name" value="Amidase_CS"/>
</dbReference>
<dbReference type="EC" id="3.5.1.4" evidence="3"/>
<proteinExistence type="inferred from homology"/>
<evidence type="ECO:0000256" key="6">
    <source>
        <dbReference type="PIRSR" id="PIRSR001221-2"/>
    </source>
</evidence>
<evidence type="ECO:0000313" key="8">
    <source>
        <dbReference type="EMBL" id="KIY66032.1"/>
    </source>
</evidence>
<keyword evidence="9" id="KW-1185">Reference proteome</keyword>
<dbReference type="Pfam" id="PF01425">
    <property type="entry name" value="Amidase"/>
    <property type="match status" value="1"/>
</dbReference>
<feature type="active site" description="Charge relay system" evidence="5">
    <location>
        <position position="132"/>
    </location>
</feature>
<dbReference type="STRING" id="1314674.A0A0D7B697"/>
<dbReference type="GO" id="GO:0004040">
    <property type="term" value="F:amidase activity"/>
    <property type="evidence" value="ECO:0007669"/>
    <property type="project" value="UniProtKB-EC"/>
</dbReference>
<sequence length="571" mass="62259">MADWKSRVYEKREQIKNSIPPGWVVPQDALPPNSQLDVTAFPQRCRMLSSKELQITESSVTKLLANLADARWSSVEVTTAFYKRAIIAHQLVNCLTEIFVDQALQRAEELDIYLKEHGHVMGPLHGLPVSLKDQINIRGIDSTMGYASWIGKKADKNSVLVDVLESLGAVPFVKTNVPQTLMWAETFNNIFGRTVNPYNRALTSGGSSGGEGALIAMRGSPLGVGSDIGGSIRIPAAFCGLYGLRPSAGRVPYAGCVNSMEGQDSVLSVLGPMSDSIQGVKAFMQAVIGARSWMLDPLVIPKPWSNDEYNLVNHNNGQNLCFGIMWNDGLVVPQPPIRRGLEIVKQALLDAGHKVIDWQPIKHKEILATVDGIWAAADLEDYEAVLRDLKEPLVSSMTPASVDADGFHPGVEFAADGISAFELWQLQKERRALRTEYLGHWNATASATGTGRPVDAIICPTAAYVAPKHGGNNSAAYTKVWNGLDYTSCTLPVAQADESIDVDTRNFVDEPFLSLNDKTTSEMYDARTSHGAPIAIQLVGRTMEEEAVIKMVEIVEVAIREYVMNKGATPA</sequence>
<dbReference type="PANTHER" id="PTHR46072">
    <property type="entry name" value="AMIDASE-RELATED-RELATED"/>
    <property type="match status" value="1"/>
</dbReference>
<dbReference type="Gene3D" id="3.90.1300.10">
    <property type="entry name" value="Amidase signature (AS) domain"/>
    <property type="match status" value="1"/>
</dbReference>
<evidence type="ECO:0000256" key="3">
    <source>
        <dbReference type="ARBA" id="ARBA00012922"/>
    </source>
</evidence>
<keyword evidence="4" id="KW-0378">Hydrolase</keyword>
<evidence type="ECO:0000256" key="1">
    <source>
        <dbReference type="ARBA" id="ARBA00001311"/>
    </source>
</evidence>
<reference evidence="8 9" key="1">
    <citation type="journal article" date="2015" name="Fungal Genet. Biol.">
        <title>Evolution of novel wood decay mechanisms in Agaricales revealed by the genome sequences of Fistulina hepatica and Cylindrobasidium torrendii.</title>
        <authorList>
            <person name="Floudas D."/>
            <person name="Held B.W."/>
            <person name="Riley R."/>
            <person name="Nagy L.G."/>
            <person name="Koehler G."/>
            <person name="Ransdell A.S."/>
            <person name="Younus H."/>
            <person name="Chow J."/>
            <person name="Chiniquy J."/>
            <person name="Lipzen A."/>
            <person name="Tritt A."/>
            <person name="Sun H."/>
            <person name="Haridas S."/>
            <person name="LaButti K."/>
            <person name="Ohm R.A."/>
            <person name="Kues U."/>
            <person name="Blanchette R.A."/>
            <person name="Grigoriev I.V."/>
            <person name="Minto R.E."/>
            <person name="Hibbett D.S."/>
        </authorList>
    </citation>
    <scope>NUCLEOTIDE SEQUENCE [LARGE SCALE GENOMIC DNA]</scope>
    <source>
        <strain evidence="8 9">FP15055 ss-10</strain>
    </source>
</reference>
<evidence type="ECO:0000256" key="2">
    <source>
        <dbReference type="ARBA" id="ARBA00009199"/>
    </source>
</evidence>
<evidence type="ECO:0000256" key="5">
    <source>
        <dbReference type="PIRSR" id="PIRSR001221-1"/>
    </source>
</evidence>
<evidence type="ECO:0000259" key="7">
    <source>
        <dbReference type="Pfam" id="PF01425"/>
    </source>
</evidence>
<dbReference type="SUPFAM" id="SSF75304">
    <property type="entry name" value="Amidase signature (AS) enzymes"/>
    <property type="match status" value="1"/>
</dbReference>
<organism evidence="8 9">
    <name type="scientific">Cylindrobasidium torrendii FP15055 ss-10</name>
    <dbReference type="NCBI Taxonomy" id="1314674"/>
    <lineage>
        <taxon>Eukaryota</taxon>
        <taxon>Fungi</taxon>
        <taxon>Dikarya</taxon>
        <taxon>Basidiomycota</taxon>
        <taxon>Agaricomycotina</taxon>
        <taxon>Agaricomycetes</taxon>
        <taxon>Agaricomycetidae</taxon>
        <taxon>Agaricales</taxon>
        <taxon>Marasmiineae</taxon>
        <taxon>Physalacriaceae</taxon>
        <taxon>Cylindrobasidium</taxon>
    </lineage>
</organism>
<name>A0A0D7B697_9AGAR</name>
<feature type="domain" description="Amidase" evidence="7">
    <location>
        <begin position="76"/>
        <end position="548"/>
    </location>
</feature>
<dbReference type="PANTHER" id="PTHR46072:SF2">
    <property type="entry name" value="AMIDASE (EUROFUNG)"/>
    <property type="match status" value="1"/>
</dbReference>
<comment type="similarity">
    <text evidence="2">Belongs to the amidase family.</text>
</comment>
<accession>A0A0D7B697</accession>
<dbReference type="InterPro" id="IPR023631">
    <property type="entry name" value="Amidase_dom"/>
</dbReference>
<feature type="active site" description="Charge relay system" evidence="5">
    <location>
        <position position="207"/>
    </location>
</feature>
<evidence type="ECO:0000313" key="9">
    <source>
        <dbReference type="Proteomes" id="UP000054007"/>
    </source>
</evidence>
<dbReference type="Proteomes" id="UP000054007">
    <property type="component" value="Unassembled WGS sequence"/>
</dbReference>
<dbReference type="OrthoDB" id="6428749at2759"/>
<dbReference type="InterPro" id="IPR036928">
    <property type="entry name" value="AS_sf"/>
</dbReference>
<feature type="binding site" evidence="6">
    <location>
        <position position="181"/>
    </location>
    <ligand>
        <name>substrate</name>
    </ligand>
</feature>
<dbReference type="EMBL" id="KN880568">
    <property type="protein sequence ID" value="KIY66032.1"/>
    <property type="molecule type" value="Genomic_DNA"/>
</dbReference>
<feature type="active site" description="Acyl-ester intermediate" evidence="5">
    <location>
        <position position="231"/>
    </location>
</feature>
<evidence type="ECO:0000256" key="4">
    <source>
        <dbReference type="ARBA" id="ARBA00022801"/>
    </source>
</evidence>
<dbReference type="PROSITE" id="PS00571">
    <property type="entry name" value="AMIDASES"/>
    <property type="match status" value="1"/>
</dbReference>
<gene>
    <name evidence="8" type="ORF">CYLTODRAFT_423806</name>
</gene>
<feature type="binding site" evidence="6">
    <location>
        <position position="207"/>
    </location>
    <ligand>
        <name>substrate</name>
    </ligand>
</feature>
<comment type="catalytic activity">
    <reaction evidence="1">
        <text>a monocarboxylic acid amide + H2O = a monocarboxylate + NH4(+)</text>
        <dbReference type="Rhea" id="RHEA:12020"/>
        <dbReference type="ChEBI" id="CHEBI:15377"/>
        <dbReference type="ChEBI" id="CHEBI:28938"/>
        <dbReference type="ChEBI" id="CHEBI:35757"/>
        <dbReference type="ChEBI" id="CHEBI:83628"/>
        <dbReference type="EC" id="3.5.1.4"/>
    </reaction>
</comment>
<dbReference type="AlphaFoldDB" id="A0A0D7B697"/>
<dbReference type="PIRSF" id="PIRSF001221">
    <property type="entry name" value="Amidase_fungi"/>
    <property type="match status" value="1"/>
</dbReference>